<dbReference type="PANTHER" id="PTHR43848:SF2">
    <property type="entry name" value="PUTRESCINE TRANSPORT SYSTEM PERMEASE PROTEIN POTI"/>
    <property type="match status" value="1"/>
</dbReference>
<evidence type="ECO:0000256" key="2">
    <source>
        <dbReference type="ARBA" id="ARBA00007069"/>
    </source>
</evidence>
<evidence type="ECO:0000256" key="7">
    <source>
        <dbReference type="ARBA" id="ARBA00023136"/>
    </source>
</evidence>
<keyword evidence="12" id="KW-1185">Reference proteome</keyword>
<evidence type="ECO:0000256" key="4">
    <source>
        <dbReference type="ARBA" id="ARBA00022475"/>
    </source>
</evidence>
<sequence>MLLCMALLFAPLVSLVMFAFNSSDTLGLPFEGFTTSWFTALFDDREAMEALRTTLIVAAIVTAVSVVLGLVSGYAIARAPARLGGVVLALHAVPLVVPWLVIGVSGLLFFQWVGVQGSVLTIVLMQTVVTFPLVTLVLYSGLVGLEPAVEEAGLDLGSSQVGVLLRLVLPQLVTPLITSAVFAFISSIGNFVVTFFVSGYSATLPIWGYSELRHAENLPVVNAASTLMLALNLVFFFVVVYLSRRDKDAVSAWL</sequence>
<organism evidence="11 12">
    <name type="scientific">Nocardioides bigeumensis</name>
    <dbReference type="NCBI Taxonomy" id="433657"/>
    <lineage>
        <taxon>Bacteria</taxon>
        <taxon>Bacillati</taxon>
        <taxon>Actinomycetota</taxon>
        <taxon>Actinomycetes</taxon>
        <taxon>Propionibacteriales</taxon>
        <taxon>Nocardioidaceae</taxon>
        <taxon>Nocardioides</taxon>
    </lineage>
</organism>
<evidence type="ECO:0000259" key="10">
    <source>
        <dbReference type="PROSITE" id="PS50928"/>
    </source>
</evidence>
<feature type="transmembrane region" description="Helical" evidence="8">
    <location>
        <begin position="119"/>
        <end position="139"/>
    </location>
</feature>
<keyword evidence="5 8" id="KW-0812">Transmembrane</keyword>
<feature type="transmembrane region" description="Helical" evidence="8">
    <location>
        <begin position="88"/>
        <end position="113"/>
    </location>
</feature>
<dbReference type="CDD" id="cd06261">
    <property type="entry name" value="TM_PBP2"/>
    <property type="match status" value="1"/>
</dbReference>
<keyword evidence="6 8" id="KW-1133">Transmembrane helix</keyword>
<feature type="transmembrane region" description="Helical" evidence="8">
    <location>
        <begin position="176"/>
        <end position="200"/>
    </location>
</feature>
<dbReference type="InterPro" id="IPR000515">
    <property type="entry name" value="MetI-like"/>
</dbReference>
<dbReference type="SUPFAM" id="SSF161098">
    <property type="entry name" value="MetI-like"/>
    <property type="match status" value="1"/>
</dbReference>
<feature type="domain" description="ABC transmembrane type-1" evidence="10">
    <location>
        <begin position="51"/>
        <end position="239"/>
    </location>
</feature>
<keyword evidence="3 8" id="KW-0813">Transport</keyword>
<dbReference type="InterPro" id="IPR051789">
    <property type="entry name" value="Bact_Polyamine_Transport"/>
</dbReference>
<keyword evidence="7 8" id="KW-0472">Membrane</keyword>
<reference evidence="11 12" key="1">
    <citation type="journal article" date="2019" name="Int. J. Syst. Evol. Microbiol.">
        <title>The Global Catalogue of Microorganisms (GCM) 10K type strain sequencing project: providing services to taxonomists for standard genome sequencing and annotation.</title>
        <authorList>
            <consortium name="The Broad Institute Genomics Platform"/>
            <consortium name="The Broad Institute Genome Sequencing Center for Infectious Disease"/>
            <person name="Wu L."/>
            <person name="Ma J."/>
        </authorList>
    </citation>
    <scope>NUCLEOTIDE SEQUENCE [LARGE SCALE GENOMIC DNA]</scope>
    <source>
        <strain evidence="11 12">JCM 16021</strain>
    </source>
</reference>
<feature type="transmembrane region" description="Helical" evidence="8">
    <location>
        <begin position="51"/>
        <end position="76"/>
    </location>
</feature>
<feature type="transmembrane region" description="Helical" evidence="8">
    <location>
        <begin position="220"/>
        <end position="242"/>
    </location>
</feature>
<evidence type="ECO:0000313" key="11">
    <source>
        <dbReference type="EMBL" id="GAA2134584.1"/>
    </source>
</evidence>
<evidence type="ECO:0000256" key="1">
    <source>
        <dbReference type="ARBA" id="ARBA00004651"/>
    </source>
</evidence>
<dbReference type="Proteomes" id="UP001500575">
    <property type="component" value="Unassembled WGS sequence"/>
</dbReference>
<accession>A0ABN2YZT2</accession>
<dbReference type="EMBL" id="BAAAQQ010000014">
    <property type="protein sequence ID" value="GAA2134584.1"/>
    <property type="molecule type" value="Genomic_DNA"/>
</dbReference>
<dbReference type="PANTHER" id="PTHR43848">
    <property type="entry name" value="PUTRESCINE TRANSPORT SYSTEM PERMEASE PROTEIN POTI"/>
    <property type="match status" value="1"/>
</dbReference>
<dbReference type="Gene3D" id="1.10.3720.10">
    <property type="entry name" value="MetI-like"/>
    <property type="match status" value="1"/>
</dbReference>
<gene>
    <name evidence="11" type="ORF">GCM10009843_41180</name>
</gene>
<name>A0ABN2YZT2_9ACTN</name>
<evidence type="ECO:0000313" key="12">
    <source>
        <dbReference type="Proteomes" id="UP001500575"/>
    </source>
</evidence>
<dbReference type="InterPro" id="IPR035906">
    <property type="entry name" value="MetI-like_sf"/>
</dbReference>
<keyword evidence="9" id="KW-0732">Signal</keyword>
<evidence type="ECO:0000256" key="3">
    <source>
        <dbReference type="ARBA" id="ARBA00022448"/>
    </source>
</evidence>
<feature type="chain" id="PRO_5046137602" evidence="9">
    <location>
        <begin position="20"/>
        <end position="254"/>
    </location>
</feature>
<keyword evidence="4" id="KW-1003">Cell membrane</keyword>
<dbReference type="PROSITE" id="PS50928">
    <property type="entry name" value="ABC_TM1"/>
    <property type="match status" value="1"/>
</dbReference>
<dbReference type="Pfam" id="PF00528">
    <property type="entry name" value="BPD_transp_1"/>
    <property type="match status" value="1"/>
</dbReference>
<comment type="similarity">
    <text evidence="2">Belongs to the binding-protein-dependent transport system permease family. CysTW subfamily.</text>
</comment>
<protein>
    <submittedName>
        <fullName evidence="11">ABC transporter permease</fullName>
    </submittedName>
</protein>
<comment type="subcellular location">
    <subcellularLocation>
        <location evidence="1 8">Cell membrane</location>
        <topology evidence="1 8">Multi-pass membrane protein</topology>
    </subcellularLocation>
</comment>
<proteinExistence type="inferred from homology"/>
<evidence type="ECO:0000256" key="5">
    <source>
        <dbReference type="ARBA" id="ARBA00022692"/>
    </source>
</evidence>
<feature type="signal peptide" evidence="9">
    <location>
        <begin position="1"/>
        <end position="19"/>
    </location>
</feature>
<evidence type="ECO:0000256" key="6">
    <source>
        <dbReference type="ARBA" id="ARBA00022989"/>
    </source>
</evidence>
<evidence type="ECO:0000256" key="8">
    <source>
        <dbReference type="RuleBase" id="RU363032"/>
    </source>
</evidence>
<evidence type="ECO:0000256" key="9">
    <source>
        <dbReference type="SAM" id="SignalP"/>
    </source>
</evidence>
<comment type="caution">
    <text evidence="11">The sequence shown here is derived from an EMBL/GenBank/DDBJ whole genome shotgun (WGS) entry which is preliminary data.</text>
</comment>